<dbReference type="AlphaFoldDB" id="A0A7J7K6D1"/>
<feature type="domain" description="RRM" evidence="5">
    <location>
        <begin position="138"/>
        <end position="210"/>
    </location>
</feature>
<evidence type="ECO:0000256" key="1">
    <source>
        <dbReference type="ARBA" id="ARBA00022737"/>
    </source>
</evidence>
<reference evidence="6" key="1">
    <citation type="submission" date="2020-06" db="EMBL/GenBank/DDBJ databases">
        <title>Draft genome of Bugula neritina, a colonial animal packing powerful symbionts and potential medicines.</title>
        <authorList>
            <person name="Rayko M."/>
        </authorList>
    </citation>
    <scope>NUCLEOTIDE SEQUENCE [LARGE SCALE GENOMIC DNA]</scope>
    <source>
        <strain evidence="6">Kwan_BN1</strain>
    </source>
</reference>
<dbReference type="EMBL" id="VXIV02001454">
    <property type="protein sequence ID" value="KAF6033148.1"/>
    <property type="molecule type" value="Genomic_DNA"/>
</dbReference>
<protein>
    <recommendedName>
        <fullName evidence="5">RRM domain-containing protein</fullName>
    </recommendedName>
</protein>
<keyword evidence="1" id="KW-0677">Repeat</keyword>
<name>A0A7J7K6D1_BUGNE</name>
<dbReference type="PROSITE" id="PS50102">
    <property type="entry name" value="RRM"/>
    <property type="match status" value="4"/>
</dbReference>
<comment type="caution">
    <text evidence="6">The sequence shown here is derived from an EMBL/GenBank/DDBJ whole genome shotgun (WGS) entry which is preliminary data.</text>
</comment>
<dbReference type="FunFam" id="3.30.70.330:FF:000341">
    <property type="entry name" value="Hephaestus, isoform C"/>
    <property type="match status" value="1"/>
</dbReference>
<proteinExistence type="predicted"/>
<feature type="compositionally biased region" description="Polar residues" evidence="4">
    <location>
        <begin position="343"/>
        <end position="358"/>
    </location>
</feature>
<dbReference type="SMART" id="SM00360">
    <property type="entry name" value="RRM"/>
    <property type="match status" value="4"/>
</dbReference>
<dbReference type="Pfam" id="PF11835">
    <property type="entry name" value="RRM_8"/>
    <property type="match status" value="1"/>
</dbReference>
<dbReference type="PANTHER" id="PTHR15592">
    <property type="entry name" value="MATRIN 3/NUCLEAR PROTEIN 220-RELATED"/>
    <property type="match status" value="1"/>
</dbReference>
<dbReference type="CDD" id="cd12423">
    <property type="entry name" value="RRM3_PTBP1_like"/>
    <property type="match status" value="1"/>
</dbReference>
<dbReference type="Pfam" id="PF13893">
    <property type="entry name" value="RRM_5"/>
    <property type="match status" value="1"/>
</dbReference>
<dbReference type="OrthoDB" id="296632at2759"/>
<organism evidence="6 7">
    <name type="scientific">Bugula neritina</name>
    <name type="common">Brown bryozoan</name>
    <name type="synonym">Sertularia neritina</name>
    <dbReference type="NCBI Taxonomy" id="10212"/>
    <lineage>
        <taxon>Eukaryota</taxon>
        <taxon>Metazoa</taxon>
        <taxon>Spiralia</taxon>
        <taxon>Lophotrochozoa</taxon>
        <taxon>Bryozoa</taxon>
        <taxon>Gymnolaemata</taxon>
        <taxon>Cheilostomatida</taxon>
        <taxon>Flustrina</taxon>
        <taxon>Buguloidea</taxon>
        <taxon>Bugulidae</taxon>
        <taxon>Bugula</taxon>
    </lineage>
</organism>
<dbReference type="GO" id="GO:0003723">
    <property type="term" value="F:RNA binding"/>
    <property type="evidence" value="ECO:0007669"/>
    <property type="project" value="UniProtKB-UniRule"/>
</dbReference>
<dbReference type="CDD" id="cd12425">
    <property type="entry name" value="RRM4_PTBP1_like"/>
    <property type="match status" value="1"/>
</dbReference>
<dbReference type="CDD" id="cd12693">
    <property type="entry name" value="RRM2_PTBP1_like"/>
    <property type="match status" value="1"/>
</dbReference>
<dbReference type="SUPFAM" id="SSF54928">
    <property type="entry name" value="RNA-binding domain, RBD"/>
    <property type="match status" value="4"/>
</dbReference>
<evidence type="ECO:0000256" key="2">
    <source>
        <dbReference type="ARBA" id="ARBA00022884"/>
    </source>
</evidence>
<dbReference type="Pfam" id="PF00076">
    <property type="entry name" value="RRM_1"/>
    <property type="match status" value="2"/>
</dbReference>
<evidence type="ECO:0000256" key="3">
    <source>
        <dbReference type="PROSITE-ProRule" id="PRU00176"/>
    </source>
</evidence>
<dbReference type="Proteomes" id="UP000593567">
    <property type="component" value="Unassembled WGS sequence"/>
</dbReference>
<keyword evidence="7" id="KW-1185">Reference proteome</keyword>
<evidence type="ECO:0000259" key="5">
    <source>
        <dbReference type="PROSITE" id="PS50102"/>
    </source>
</evidence>
<feature type="region of interest" description="Disordered" evidence="4">
    <location>
        <begin position="339"/>
        <end position="375"/>
    </location>
</feature>
<feature type="domain" description="RRM" evidence="5">
    <location>
        <begin position="252"/>
        <end position="328"/>
    </location>
</feature>
<gene>
    <name evidence="6" type="ORF">EB796_008578</name>
</gene>
<dbReference type="InterPro" id="IPR012677">
    <property type="entry name" value="Nucleotide-bd_a/b_plait_sf"/>
</dbReference>
<dbReference type="InterPro" id="IPR035979">
    <property type="entry name" value="RBD_domain_sf"/>
</dbReference>
<evidence type="ECO:0000313" key="7">
    <source>
        <dbReference type="Proteomes" id="UP000593567"/>
    </source>
</evidence>
<sequence>MASYIYVPQHNPASTLQTYYDSLQSMAANVPSMITPSQLTHPQSAATVAHNSAVGLQPIQQLLLTNANAAVAGRDMTAGIKRGSEEMLTHQAQMINNSNGSAVTLLSEFSSDLEPNDAKKVKYDATTDINANQTSPSKVIEVSGVPPDTREQDLVQIATPFGKVANVAIARNKNKAYIEMSDANQANACINYHQNSPAQIKRVQVFLQHSTQHKELKPDQSHYFNPANAAAISAANAAQLGGSDPNDPKTVLHIIVDNLVFPVSIEVLKQIFSRYGQVLKIIIFNKNNQFQALVQYSDSISAQTAKGSLDSQNIYNNCCTLRIDFSKLTSLNVKYNNEKSRDYTNPSLPSGENGSNSPGIEIPSPSPTHMQSLPGHIANGFHITPTSMSLAHAQAAGSVAMPALPAHAPTTGFGAPLTFLQPAGVHQAMHSMPFQMPGMQHMQQGLGHMPQMHPALPTALPAGMHHHPGLPQIHGLNPAAMMNLGISPAVANQVAAANMAAAAARMPSSMAQSGCVILVSNLEEEKATPDGLFTLFGVYGDVVRVKILYNKKDNALLQYNEPTQAQLALTHLDKIKVWGKQIRVAPSKHPIVQMPTDLQADGAKLTKDYTNSPLHRYKKKGSKNYQNIYPPSATLHLSNIPPDVKGELLKTEFAKYGKVTAFKFFEKDHKMALIQMESIDDAVMGLVGMHNYQLGETSHLRVSFSKSTITPPIAPPLPLASSSTVNTVVGPAGTVPIPANVLVTSVDMNQMPTPSLP</sequence>
<dbReference type="InterPro" id="IPR021790">
    <property type="entry name" value="PTBP1-like_RRM2"/>
</dbReference>
<evidence type="ECO:0000313" key="6">
    <source>
        <dbReference type="EMBL" id="KAF6033148.1"/>
    </source>
</evidence>
<evidence type="ECO:0000256" key="4">
    <source>
        <dbReference type="SAM" id="MobiDB-lite"/>
    </source>
</evidence>
<dbReference type="Gene3D" id="3.30.70.330">
    <property type="match status" value="4"/>
</dbReference>
<feature type="domain" description="RRM" evidence="5">
    <location>
        <begin position="515"/>
        <end position="589"/>
    </location>
</feature>
<keyword evidence="2 3" id="KW-0694">RNA-binding</keyword>
<accession>A0A7J7K6D1</accession>
<feature type="domain" description="RRM" evidence="5">
    <location>
        <begin position="633"/>
        <end position="707"/>
    </location>
</feature>
<dbReference type="InterPro" id="IPR000504">
    <property type="entry name" value="RRM_dom"/>
</dbReference>